<dbReference type="InterPro" id="IPR025238">
    <property type="entry name" value="DUF4184"/>
</dbReference>
<keyword evidence="3" id="KW-1185">Reference proteome</keyword>
<keyword evidence="1" id="KW-0812">Transmembrane</keyword>
<feature type="transmembrane region" description="Helical" evidence="1">
    <location>
        <begin position="168"/>
        <end position="192"/>
    </location>
</feature>
<dbReference type="RefSeq" id="WP_184286099.1">
    <property type="nucleotide sequence ID" value="NZ_JACHJO010000001.1"/>
</dbReference>
<dbReference type="Pfam" id="PF13803">
    <property type="entry name" value="DUF4184"/>
    <property type="match status" value="1"/>
</dbReference>
<evidence type="ECO:0000313" key="3">
    <source>
        <dbReference type="Proteomes" id="UP000536604"/>
    </source>
</evidence>
<feature type="transmembrane region" description="Helical" evidence="1">
    <location>
        <begin position="204"/>
        <end position="225"/>
    </location>
</feature>
<organism evidence="2 3">
    <name type="scientific">Nocardiopsis algeriensis</name>
    <dbReference type="NCBI Taxonomy" id="1478215"/>
    <lineage>
        <taxon>Bacteria</taxon>
        <taxon>Bacillati</taxon>
        <taxon>Actinomycetota</taxon>
        <taxon>Actinomycetes</taxon>
        <taxon>Streptosporangiales</taxon>
        <taxon>Nocardiopsidaceae</taxon>
        <taxon>Nocardiopsis</taxon>
    </lineage>
</organism>
<evidence type="ECO:0008006" key="4">
    <source>
        <dbReference type="Google" id="ProtNLM"/>
    </source>
</evidence>
<sequence length="232" mass="23611">MPFTPSHAAAVLPLVRVLPPSALVVGAVAPDLPYYVPVPVPPALTHSPFGLGADVLLGACLLAVYLYALRAPLHALAGLEPPAPPRPGPRGAALAAAALAAGSATHMLWDSFTQTRGALVQVWPLLSTPVVGPHLLYNVLMYASSALGLAAVLWWAAARARAHTRGPLPAAALAAVAACALGGTVLGGLSGYPAESGYDLVRAALVGTLTGTALGLAAWSALWWARRLLPFP</sequence>
<accession>A0A841IJW7</accession>
<keyword evidence="1" id="KW-1133">Transmembrane helix</keyword>
<feature type="transmembrane region" description="Helical" evidence="1">
    <location>
        <begin position="50"/>
        <end position="69"/>
    </location>
</feature>
<keyword evidence="1" id="KW-0472">Membrane</keyword>
<proteinExistence type="predicted"/>
<evidence type="ECO:0000256" key="1">
    <source>
        <dbReference type="SAM" id="Phobius"/>
    </source>
</evidence>
<name>A0A841IJW7_9ACTN</name>
<evidence type="ECO:0000313" key="2">
    <source>
        <dbReference type="EMBL" id="MBB6118352.1"/>
    </source>
</evidence>
<dbReference type="EMBL" id="JACHJO010000001">
    <property type="protein sequence ID" value="MBB6118352.1"/>
    <property type="molecule type" value="Genomic_DNA"/>
</dbReference>
<protein>
    <recommendedName>
        <fullName evidence="4">DUF4184 family protein</fullName>
    </recommendedName>
</protein>
<feature type="transmembrane region" description="Helical" evidence="1">
    <location>
        <begin position="135"/>
        <end position="156"/>
    </location>
</feature>
<reference evidence="2 3" key="1">
    <citation type="submission" date="2020-08" db="EMBL/GenBank/DDBJ databases">
        <title>Genomic Encyclopedia of Type Strains, Phase III (KMG-III): the genomes of soil and plant-associated and newly described type strains.</title>
        <authorList>
            <person name="Whitman W."/>
        </authorList>
    </citation>
    <scope>NUCLEOTIDE SEQUENCE [LARGE SCALE GENOMIC DNA]</scope>
    <source>
        <strain evidence="2 3">CECT 8712</strain>
    </source>
</reference>
<dbReference type="AlphaFoldDB" id="A0A841IJW7"/>
<comment type="caution">
    <text evidence="2">The sequence shown here is derived from an EMBL/GenBank/DDBJ whole genome shotgun (WGS) entry which is preliminary data.</text>
</comment>
<dbReference type="Proteomes" id="UP000536604">
    <property type="component" value="Unassembled WGS sequence"/>
</dbReference>
<gene>
    <name evidence="2" type="ORF">FHS13_000280</name>
</gene>